<dbReference type="PANTHER" id="PTHR19229">
    <property type="entry name" value="ATP-BINDING CASSETTE TRANSPORTER SUBFAMILY A ABCA"/>
    <property type="match status" value="1"/>
</dbReference>
<feature type="transmembrane region" description="Helical" evidence="12">
    <location>
        <begin position="844"/>
        <end position="861"/>
    </location>
</feature>
<dbReference type="SUPFAM" id="SSF52540">
    <property type="entry name" value="P-loop containing nucleoside triphosphate hydrolases"/>
    <property type="match status" value="2"/>
</dbReference>
<evidence type="ECO:0000256" key="5">
    <source>
        <dbReference type="ARBA" id="ARBA00022737"/>
    </source>
</evidence>
<reference evidence="14" key="1">
    <citation type="submission" date="2019-03" db="UniProtKB">
        <authorList>
            <consortium name="Ensembl"/>
        </authorList>
    </citation>
    <scope>IDENTIFICATION</scope>
</reference>
<dbReference type="InterPro" id="IPR003593">
    <property type="entry name" value="AAA+_ATPase"/>
</dbReference>
<keyword evidence="7" id="KW-0067">ATP-binding</keyword>
<dbReference type="InterPro" id="IPR017871">
    <property type="entry name" value="ABC_transporter-like_CS"/>
</dbReference>
<feature type="transmembrane region" description="Helical" evidence="12">
    <location>
        <begin position="212"/>
        <end position="232"/>
    </location>
</feature>
<dbReference type="CDD" id="cd03263">
    <property type="entry name" value="ABC_subfamily_A"/>
    <property type="match status" value="2"/>
</dbReference>
<feature type="transmembrane region" description="Helical" evidence="12">
    <location>
        <begin position="253"/>
        <end position="275"/>
    </location>
</feature>
<dbReference type="PROSITE" id="PS00211">
    <property type="entry name" value="ABC_TRANSPORTER_1"/>
    <property type="match status" value="1"/>
</dbReference>
<comment type="subcellular location">
    <subcellularLocation>
        <location evidence="1">Membrane</location>
        <topology evidence="1">Multi-pass membrane protein</topology>
    </subcellularLocation>
</comment>
<keyword evidence="4 12" id="KW-0812">Transmembrane</keyword>
<dbReference type="Ensembl" id="ENSUMAT00000009358.1">
    <property type="protein sequence ID" value="ENSUMAP00000007800.1"/>
    <property type="gene ID" value="ENSUMAG00000004143.1"/>
</dbReference>
<gene>
    <name evidence="14" type="primary">ABCA9</name>
</gene>
<dbReference type="FunFam" id="3.40.50.300:FF:000335">
    <property type="entry name" value="ATP binding cassette subfamily A member 5"/>
    <property type="match status" value="1"/>
</dbReference>
<dbReference type="GO" id="GO:0005524">
    <property type="term" value="F:ATP binding"/>
    <property type="evidence" value="ECO:0007669"/>
    <property type="project" value="UniProtKB-KW"/>
</dbReference>
<organism evidence="14">
    <name type="scientific">Ursus maritimus</name>
    <name type="common">Polar bear</name>
    <name type="synonym">Thalarctos maritimus</name>
    <dbReference type="NCBI Taxonomy" id="29073"/>
    <lineage>
        <taxon>Eukaryota</taxon>
        <taxon>Metazoa</taxon>
        <taxon>Chordata</taxon>
        <taxon>Craniata</taxon>
        <taxon>Vertebrata</taxon>
        <taxon>Euteleostomi</taxon>
        <taxon>Mammalia</taxon>
        <taxon>Eutheria</taxon>
        <taxon>Laurasiatheria</taxon>
        <taxon>Carnivora</taxon>
        <taxon>Caniformia</taxon>
        <taxon>Ursidae</taxon>
        <taxon>Ursus</taxon>
    </lineage>
</organism>
<dbReference type="Pfam" id="PF00005">
    <property type="entry name" value="ABC_tran"/>
    <property type="match status" value="2"/>
</dbReference>
<sequence>MSKRHINVGQQTWALLCKNFLKKWRMKRETFLEWFFTFLLVLFAYRLSSNLHQVNDFPQLPAMNLGRVDNFNDSNYVIAFAPESKTTQEIMNKAASAPFMKGITIMGWPDEKSMDDLDLNYSIDAVKVIFNDTFSYHLKFFWGGRIPKMKEHRDHSGNFPTKRWFFCYYTIINTNICWITTNHSVMEELMSITGINMKILPFVAQAGVATDFFIFFCIISFSAFIYYVSVNVTQERQYIKSLMMMMGLRESAFWLSWGLMYAGFIFIVATLMALIVKSAQVVVLTGFVVVFTLFLLYGLSLITLAFLMSVLIKKPFLTGLVVFLLTVFWGSLGFTALYRHLPAFLEWTLCLLSPFAFTAGMAQLIHLDFDVNSNIHLDSSDNPYLIIATLFMLVFDALLYLALTLYFDNILPTEYGHRRSPWFFMKSSFWFQHQRADHVTLENETDSDSSPNDSFEPVSPEFHGKEAIRIRNLKKEYRKGNHEKVEALKGLVFDIYEGQITALLGHSGAGKTTLLNILSGLSVPTSGSVTIYNHSLSEMADFETISKLTGVCPQSNVQFGFLTVKENLRLFAKIKGIQPHEVEREVQQVLRDLEMENIQDILAQNLSGGQKRKLTFGIAILGDPQVLLLDEPTAGSDPLSRHRVWNLLKERKSDRVILFSTQFMDEADILADRKVFISNGRLKCAGSSLFLKKKWGIGYHLSLHLNEMCDPDSITSLVKQHIPDAKLTAQSEEKLVYILPLERTNKFPDLYRDLDRCSNQGIENYGVSMTTLNEVFLKLEGKSAIDESDFSRLNMDTGSLVELEQVLSSFKETRKSISGMALWRQQLCAIAKVRFLKLKNEKKTLLTILLLFGISFCPQLLEHLFYELYQKSYSWGLTPNMYFLSPGQPPQAPLTHLLVINKTGSSIDNFIHSLRQQNIALEVDAFGTRSGPNEPSYNGAITVSGNDKDHRFSIACNTKRLNCFPVLMDIISNGLLGIFNSSEHIQTDRSTYFEHVSYEHGYLSNAFFWIPVAACFAPYIAMGSIGDYKRKAHSQLRISGLYPSAYWFGQALVDIPLYFLILLLMQIMDYILCSIGYISSLVFLTYVISFIFRNGRKNSGIWSFFFLIITIFSIVAADLNEYGFLGLFLCTILIPPFALIGSLFIFSEVSNFTPPYLHFCIFVFALRCLEVNFRKKSMRKDPVFRISPRSSGIFPNPEEPEGEDEDVQIERRRTTNAGTVADFDEKPVIIASCLRKEYAGKKRKCFAKRKKKVAIRNVSFCVKKGEVIGLLGHNGAGKSTTIKMITGDTNPTAGQVILKGNSEGDSLGFLGYCPQENVLWPNLSVREHLEVFAAIKGLKKGDATVTITQLAEALKLQDQLKSVPDSLFLSLRLCFALSILGNPSVVLLDEPSTGMDPEGQQQMWQAIRATFKDTERGALLTTHYMAEAEAVCDRVAIMVSGRLRCIGSIQHLKSKFGKDYLLEMKVKTPTQMLAYELLTSVRPSAVKQSFDLEEYSLSQSTLEQVFLELSEEQELDDFDEELDPSVRWKLLPQEDS</sequence>
<feature type="domain" description="ABC transporter" evidence="13">
    <location>
        <begin position="1234"/>
        <end position="1465"/>
    </location>
</feature>
<evidence type="ECO:0000313" key="14">
    <source>
        <dbReference type="Ensembl" id="ENSUMAP00000007800"/>
    </source>
</evidence>
<feature type="transmembrane region" description="Helical" evidence="12">
    <location>
        <begin position="344"/>
        <end position="365"/>
    </location>
</feature>
<keyword evidence="8" id="KW-1278">Translocase</keyword>
<feature type="transmembrane region" description="Helical" evidence="12">
    <location>
        <begin position="31"/>
        <end position="48"/>
    </location>
</feature>
<name>A0A452TIQ4_URSMA</name>
<dbReference type="Gene3D" id="3.40.50.300">
    <property type="entry name" value="P-loop containing nucleotide triphosphate hydrolases"/>
    <property type="match status" value="2"/>
</dbReference>
<feature type="transmembrane region" description="Helical" evidence="12">
    <location>
        <begin position="1045"/>
        <end position="1064"/>
    </location>
</feature>
<feature type="transmembrane region" description="Helical" evidence="12">
    <location>
        <begin position="1006"/>
        <end position="1025"/>
    </location>
</feature>
<dbReference type="FunFam" id="3.40.50.300:FF:000436">
    <property type="entry name" value="ATP binding cassette subfamily A member 9"/>
    <property type="match status" value="1"/>
</dbReference>
<feature type="transmembrane region" description="Helical" evidence="12">
    <location>
        <begin position="1071"/>
        <end position="1093"/>
    </location>
</feature>
<dbReference type="Pfam" id="PF12698">
    <property type="entry name" value="ABC2_membrane_3"/>
    <property type="match status" value="1"/>
</dbReference>
<evidence type="ECO:0000259" key="13">
    <source>
        <dbReference type="PROSITE" id="PS50893"/>
    </source>
</evidence>
<dbReference type="GO" id="GO:0005319">
    <property type="term" value="F:lipid transporter activity"/>
    <property type="evidence" value="ECO:0007669"/>
    <property type="project" value="TreeGrafter"/>
</dbReference>
<dbReference type="GeneTree" id="ENSGT00940000162444"/>
<evidence type="ECO:0000256" key="1">
    <source>
        <dbReference type="ARBA" id="ARBA00004141"/>
    </source>
</evidence>
<evidence type="ECO:0000256" key="10">
    <source>
        <dbReference type="ARBA" id="ARBA00023136"/>
    </source>
</evidence>
<evidence type="ECO:0000256" key="3">
    <source>
        <dbReference type="ARBA" id="ARBA00022448"/>
    </source>
</evidence>
<dbReference type="InterPro" id="IPR003439">
    <property type="entry name" value="ABC_transporter-like_ATP-bd"/>
</dbReference>
<keyword evidence="10 12" id="KW-0472">Membrane</keyword>
<dbReference type="SMART" id="SM00382">
    <property type="entry name" value="AAA"/>
    <property type="match status" value="2"/>
</dbReference>
<protein>
    <submittedName>
        <fullName evidence="14">ATP binding cassette subfamily A member 9</fullName>
    </submittedName>
</protein>
<evidence type="ECO:0000256" key="2">
    <source>
        <dbReference type="ARBA" id="ARBA00008869"/>
    </source>
</evidence>
<evidence type="ECO:0000256" key="4">
    <source>
        <dbReference type="ARBA" id="ARBA00022692"/>
    </source>
</evidence>
<evidence type="ECO:0000256" key="9">
    <source>
        <dbReference type="ARBA" id="ARBA00022989"/>
    </source>
</evidence>
<dbReference type="GO" id="GO:0005886">
    <property type="term" value="C:plasma membrane"/>
    <property type="evidence" value="ECO:0007669"/>
    <property type="project" value="UniProtKB-ARBA"/>
</dbReference>
<feature type="transmembrane region" description="Helical" evidence="12">
    <location>
        <begin position="281"/>
        <end position="307"/>
    </location>
</feature>
<keyword evidence="3" id="KW-0813">Transport</keyword>
<evidence type="ECO:0000256" key="7">
    <source>
        <dbReference type="ARBA" id="ARBA00022840"/>
    </source>
</evidence>
<feature type="transmembrane region" description="Helical" evidence="12">
    <location>
        <begin position="1124"/>
        <end position="1146"/>
    </location>
</feature>
<feature type="transmembrane region" description="Helical" evidence="12">
    <location>
        <begin position="316"/>
        <end position="338"/>
    </location>
</feature>
<keyword evidence="6" id="KW-0547">Nucleotide-binding</keyword>
<evidence type="ECO:0000256" key="12">
    <source>
        <dbReference type="SAM" id="Phobius"/>
    </source>
</evidence>
<accession>A0A452TIQ4</accession>
<comment type="similarity">
    <text evidence="2">Belongs to the ABC transporter superfamily. ABCA family.</text>
</comment>
<feature type="region of interest" description="Disordered" evidence="11">
    <location>
        <begin position="441"/>
        <end position="460"/>
    </location>
</feature>
<dbReference type="GO" id="GO:0016887">
    <property type="term" value="F:ATP hydrolysis activity"/>
    <property type="evidence" value="ECO:0007669"/>
    <property type="project" value="InterPro"/>
</dbReference>
<dbReference type="InterPro" id="IPR013525">
    <property type="entry name" value="ABC2_TM"/>
</dbReference>
<dbReference type="GO" id="GO:0140359">
    <property type="term" value="F:ABC-type transporter activity"/>
    <property type="evidence" value="ECO:0007669"/>
    <property type="project" value="InterPro"/>
</dbReference>
<feature type="domain" description="ABC transporter" evidence="13">
    <location>
        <begin position="468"/>
        <end position="704"/>
    </location>
</feature>
<feature type="transmembrane region" description="Helical" evidence="12">
    <location>
        <begin position="385"/>
        <end position="407"/>
    </location>
</feature>
<dbReference type="PROSITE" id="PS50893">
    <property type="entry name" value="ABC_TRANSPORTER_2"/>
    <property type="match status" value="2"/>
</dbReference>
<dbReference type="InterPro" id="IPR027417">
    <property type="entry name" value="P-loop_NTPase"/>
</dbReference>
<evidence type="ECO:0000256" key="11">
    <source>
        <dbReference type="SAM" id="MobiDB-lite"/>
    </source>
</evidence>
<feature type="transmembrane region" description="Helical" evidence="12">
    <location>
        <begin position="1099"/>
        <end position="1117"/>
    </location>
</feature>
<keyword evidence="9 12" id="KW-1133">Transmembrane helix</keyword>
<dbReference type="PANTHER" id="PTHR19229:SF274">
    <property type="entry name" value="ABC-TYPE ORGANIC ANION TRANSPORTER ABCA8"/>
    <property type="match status" value="1"/>
</dbReference>
<dbReference type="InterPro" id="IPR026082">
    <property type="entry name" value="ABCA"/>
</dbReference>
<proteinExistence type="inferred from homology"/>
<evidence type="ECO:0000256" key="6">
    <source>
        <dbReference type="ARBA" id="ARBA00022741"/>
    </source>
</evidence>
<keyword evidence="5" id="KW-0677">Repeat</keyword>
<evidence type="ECO:0000256" key="8">
    <source>
        <dbReference type="ARBA" id="ARBA00022967"/>
    </source>
</evidence>